<evidence type="ECO:0000256" key="6">
    <source>
        <dbReference type="ARBA" id="ARBA00023136"/>
    </source>
</evidence>
<organism evidence="15 16">
    <name type="scientific">Exidia glandulosa HHB12029</name>
    <dbReference type="NCBI Taxonomy" id="1314781"/>
    <lineage>
        <taxon>Eukaryota</taxon>
        <taxon>Fungi</taxon>
        <taxon>Dikarya</taxon>
        <taxon>Basidiomycota</taxon>
        <taxon>Agaricomycotina</taxon>
        <taxon>Agaricomycetes</taxon>
        <taxon>Auriculariales</taxon>
        <taxon>Exidiaceae</taxon>
        <taxon>Exidia</taxon>
    </lineage>
</organism>
<evidence type="ECO:0000256" key="5">
    <source>
        <dbReference type="ARBA" id="ARBA00023024"/>
    </source>
</evidence>
<dbReference type="InterPro" id="IPR050248">
    <property type="entry name" value="Polysacc_deacetylase_ArnD"/>
</dbReference>
<dbReference type="GO" id="GO:0009272">
    <property type="term" value="P:fungal-type cell wall biogenesis"/>
    <property type="evidence" value="ECO:0007669"/>
    <property type="project" value="UniProtKB-ARBA"/>
</dbReference>
<evidence type="ECO:0000313" key="15">
    <source>
        <dbReference type="EMBL" id="KZV97230.1"/>
    </source>
</evidence>
<dbReference type="Gene3D" id="3.20.20.370">
    <property type="entry name" value="Glycoside hydrolase/deacetylase"/>
    <property type="match status" value="1"/>
</dbReference>
<dbReference type="GO" id="GO:0006032">
    <property type="term" value="P:chitin catabolic process"/>
    <property type="evidence" value="ECO:0007669"/>
    <property type="project" value="UniProtKB-KW"/>
</dbReference>
<feature type="non-terminal residue" evidence="15">
    <location>
        <position position="330"/>
    </location>
</feature>
<evidence type="ECO:0000259" key="14">
    <source>
        <dbReference type="PROSITE" id="PS51677"/>
    </source>
</evidence>
<feature type="domain" description="NodB homology" evidence="14">
    <location>
        <begin position="120"/>
        <end position="312"/>
    </location>
</feature>
<dbReference type="OrthoDB" id="407355at2759"/>
<dbReference type="InterPro" id="IPR011330">
    <property type="entry name" value="Glyco_hydro/deAcase_b/a-brl"/>
</dbReference>
<keyword evidence="6" id="KW-0472">Membrane</keyword>
<keyword evidence="9" id="KW-0449">Lipoprotein</keyword>
<dbReference type="Pfam" id="PF01522">
    <property type="entry name" value="Polysacc_deac_1"/>
    <property type="match status" value="1"/>
</dbReference>
<dbReference type="PROSITE" id="PS51677">
    <property type="entry name" value="NODB"/>
    <property type="match status" value="1"/>
</dbReference>
<keyword evidence="8" id="KW-0170">Cobalt</keyword>
<dbReference type="Proteomes" id="UP000077266">
    <property type="component" value="Unassembled WGS sequence"/>
</dbReference>
<comment type="catalytic activity">
    <reaction evidence="13">
        <text>[(1-&gt;4)-N-acetyl-beta-D-glucosaminyl](n) + n H2O = chitosan + n acetate</text>
        <dbReference type="Rhea" id="RHEA:10464"/>
        <dbReference type="Rhea" id="RHEA-COMP:9593"/>
        <dbReference type="Rhea" id="RHEA-COMP:9597"/>
        <dbReference type="ChEBI" id="CHEBI:15377"/>
        <dbReference type="ChEBI" id="CHEBI:17029"/>
        <dbReference type="ChEBI" id="CHEBI:30089"/>
        <dbReference type="ChEBI" id="CHEBI:57704"/>
        <dbReference type="EC" id="3.5.1.41"/>
    </reaction>
    <physiologicalReaction direction="left-to-right" evidence="13">
        <dbReference type="Rhea" id="RHEA:10465"/>
    </physiologicalReaction>
</comment>
<protein>
    <recommendedName>
        <fullName evidence="12">chitin deacetylase</fullName>
        <ecNumber evidence="12">3.5.1.41</ecNumber>
    </recommendedName>
</protein>
<evidence type="ECO:0000256" key="13">
    <source>
        <dbReference type="ARBA" id="ARBA00048494"/>
    </source>
</evidence>
<evidence type="ECO:0000256" key="4">
    <source>
        <dbReference type="ARBA" id="ARBA00022622"/>
    </source>
</evidence>
<keyword evidence="11" id="KW-0624">Polysaccharide degradation</keyword>
<proteinExistence type="predicted"/>
<accession>A0A165L232</accession>
<dbReference type="PANTHER" id="PTHR10587">
    <property type="entry name" value="GLYCOSYL TRANSFERASE-RELATED"/>
    <property type="match status" value="1"/>
</dbReference>
<dbReference type="InterPro" id="IPR002509">
    <property type="entry name" value="NODB_dom"/>
</dbReference>
<name>A0A165L232_EXIGL</name>
<keyword evidence="15" id="KW-0378">Hydrolase</keyword>
<keyword evidence="3" id="KW-1003">Cell membrane</keyword>
<dbReference type="SUPFAM" id="SSF88713">
    <property type="entry name" value="Glycoside hydrolase/deacetylase"/>
    <property type="match status" value="1"/>
</dbReference>
<evidence type="ECO:0000256" key="8">
    <source>
        <dbReference type="ARBA" id="ARBA00023285"/>
    </source>
</evidence>
<dbReference type="GO" id="GO:0004099">
    <property type="term" value="F:chitin deacetylase activity"/>
    <property type="evidence" value="ECO:0007669"/>
    <property type="project" value="UniProtKB-EC"/>
</dbReference>
<comment type="subcellular location">
    <subcellularLocation>
        <location evidence="2">Cell membrane</location>
        <topology evidence="2">Lipid-anchor</topology>
        <topology evidence="2">GPI-anchor</topology>
    </subcellularLocation>
</comment>
<dbReference type="AlphaFoldDB" id="A0A165L232"/>
<gene>
    <name evidence="15" type="ORF">EXIGLDRAFT_578742</name>
</gene>
<evidence type="ECO:0000313" key="16">
    <source>
        <dbReference type="Proteomes" id="UP000077266"/>
    </source>
</evidence>
<evidence type="ECO:0000256" key="2">
    <source>
        <dbReference type="ARBA" id="ARBA00004609"/>
    </source>
</evidence>
<evidence type="ECO:0000256" key="10">
    <source>
        <dbReference type="ARBA" id="ARBA00023316"/>
    </source>
</evidence>
<feature type="non-terminal residue" evidence="15">
    <location>
        <position position="1"/>
    </location>
</feature>
<evidence type="ECO:0000256" key="11">
    <source>
        <dbReference type="ARBA" id="ARBA00023326"/>
    </source>
</evidence>
<comment type="cofactor">
    <cofactor evidence="1">
        <name>Co(2+)</name>
        <dbReference type="ChEBI" id="CHEBI:48828"/>
    </cofactor>
</comment>
<dbReference type="GO" id="GO:0071555">
    <property type="term" value="P:cell wall organization"/>
    <property type="evidence" value="ECO:0007669"/>
    <property type="project" value="UniProtKB-KW"/>
</dbReference>
<reference evidence="15 16" key="1">
    <citation type="journal article" date="2016" name="Mol. Biol. Evol.">
        <title>Comparative Genomics of Early-Diverging Mushroom-Forming Fungi Provides Insights into the Origins of Lignocellulose Decay Capabilities.</title>
        <authorList>
            <person name="Nagy L.G."/>
            <person name="Riley R."/>
            <person name="Tritt A."/>
            <person name="Adam C."/>
            <person name="Daum C."/>
            <person name="Floudas D."/>
            <person name="Sun H."/>
            <person name="Yadav J.S."/>
            <person name="Pangilinan J."/>
            <person name="Larsson K.H."/>
            <person name="Matsuura K."/>
            <person name="Barry K."/>
            <person name="Labutti K."/>
            <person name="Kuo R."/>
            <person name="Ohm R.A."/>
            <person name="Bhattacharya S.S."/>
            <person name="Shirouzu T."/>
            <person name="Yoshinaga Y."/>
            <person name="Martin F.M."/>
            <person name="Grigoriev I.V."/>
            <person name="Hibbett D.S."/>
        </authorList>
    </citation>
    <scope>NUCLEOTIDE SEQUENCE [LARGE SCALE GENOMIC DNA]</scope>
    <source>
        <strain evidence="15 16">HHB12029</strain>
    </source>
</reference>
<dbReference type="GO" id="GO:0098552">
    <property type="term" value="C:side of membrane"/>
    <property type="evidence" value="ECO:0007669"/>
    <property type="project" value="UniProtKB-KW"/>
</dbReference>
<keyword evidence="16" id="KW-1185">Reference proteome</keyword>
<evidence type="ECO:0000256" key="3">
    <source>
        <dbReference type="ARBA" id="ARBA00022475"/>
    </source>
</evidence>
<keyword evidence="4" id="KW-0336">GPI-anchor</keyword>
<dbReference type="STRING" id="1314781.A0A165L232"/>
<dbReference type="EC" id="3.5.1.41" evidence="12"/>
<evidence type="ECO:0000256" key="1">
    <source>
        <dbReference type="ARBA" id="ARBA00001941"/>
    </source>
</evidence>
<keyword evidence="10" id="KW-0961">Cell wall biogenesis/degradation</keyword>
<dbReference type="EMBL" id="KV425932">
    <property type="protein sequence ID" value="KZV97230.1"/>
    <property type="molecule type" value="Genomic_DNA"/>
</dbReference>
<evidence type="ECO:0000256" key="12">
    <source>
        <dbReference type="ARBA" id="ARBA00024056"/>
    </source>
</evidence>
<sequence>HHDHEHTEQGGLPTNWFHERDHPVHSLFSRADPPWLANFPANPSPDHPGSLPVDKLPKAWTDAYEAAVANGKIPAIPPTTVSYMEGWAKYPDGFDPTSREVCSSYEQCYTDTDLVDPPSGVIVISFDDGPADGTATLLKHLGSTHQRATHFMIGSNIRDQPDLFTQAFRQGGDIAVHTYTHPYMTSLSDYGVLAELGYTMQIIHDSTDGRVPRYWRPPFGDMDNRVRAIASEVFGLTPVMWNRDTNDWAMPDNQDPATILTNVTEWLGGDSLKDTKGRMLLEHELTEDTANVFINTTWPLLLANHWKPLSVAQTWGHSLNYANAVSNADV</sequence>
<dbReference type="PANTHER" id="PTHR10587:SF135">
    <property type="entry name" value="CHITIN DEACETYLASE 3"/>
    <property type="match status" value="1"/>
</dbReference>
<dbReference type="GO" id="GO:0005886">
    <property type="term" value="C:plasma membrane"/>
    <property type="evidence" value="ECO:0007669"/>
    <property type="project" value="UniProtKB-SubCell"/>
</dbReference>
<evidence type="ECO:0000256" key="9">
    <source>
        <dbReference type="ARBA" id="ARBA00023288"/>
    </source>
</evidence>
<evidence type="ECO:0000256" key="7">
    <source>
        <dbReference type="ARBA" id="ARBA00023277"/>
    </source>
</evidence>
<dbReference type="GO" id="GO:0000272">
    <property type="term" value="P:polysaccharide catabolic process"/>
    <property type="evidence" value="ECO:0007669"/>
    <property type="project" value="UniProtKB-KW"/>
</dbReference>
<keyword evidence="4" id="KW-0325">Glycoprotein</keyword>
<keyword evidence="5" id="KW-0146">Chitin degradation</keyword>
<dbReference type="InParanoid" id="A0A165L232"/>
<keyword evidence="7" id="KW-0119">Carbohydrate metabolism</keyword>